<evidence type="ECO:0000313" key="1">
    <source>
        <dbReference type="EMBL" id="KAJ8492874.1"/>
    </source>
</evidence>
<proteinExistence type="predicted"/>
<sequence>MERRKPSQPRSGNRGQRDMKIAAFRLRFSWCKAGSGWVVRRLISAFPTCTKRTGGGGEHQIVAFIGGGGEMKPRGDD</sequence>
<comment type="caution">
    <text evidence="1">The sequence shown here is derived from an EMBL/GenBank/DDBJ whole genome shotgun (WGS) entry which is preliminary data.</text>
</comment>
<protein>
    <submittedName>
        <fullName evidence="1">Uncharacterized protein</fullName>
    </submittedName>
</protein>
<gene>
    <name evidence="1" type="ORF">OPV22_014595</name>
</gene>
<name>A0AAV8PQK6_ENSVE</name>
<evidence type="ECO:0000313" key="2">
    <source>
        <dbReference type="Proteomes" id="UP001222027"/>
    </source>
</evidence>
<dbReference type="AlphaFoldDB" id="A0AAV8PQK6"/>
<organism evidence="1 2">
    <name type="scientific">Ensete ventricosum</name>
    <name type="common">Abyssinian banana</name>
    <name type="synonym">Musa ensete</name>
    <dbReference type="NCBI Taxonomy" id="4639"/>
    <lineage>
        <taxon>Eukaryota</taxon>
        <taxon>Viridiplantae</taxon>
        <taxon>Streptophyta</taxon>
        <taxon>Embryophyta</taxon>
        <taxon>Tracheophyta</taxon>
        <taxon>Spermatophyta</taxon>
        <taxon>Magnoliopsida</taxon>
        <taxon>Liliopsida</taxon>
        <taxon>Zingiberales</taxon>
        <taxon>Musaceae</taxon>
        <taxon>Ensete</taxon>
    </lineage>
</organism>
<dbReference type="EMBL" id="JAQQAF010000004">
    <property type="protein sequence ID" value="KAJ8492874.1"/>
    <property type="molecule type" value="Genomic_DNA"/>
</dbReference>
<keyword evidence="2" id="KW-1185">Reference proteome</keyword>
<accession>A0AAV8PQK6</accession>
<dbReference type="Proteomes" id="UP001222027">
    <property type="component" value="Unassembled WGS sequence"/>
</dbReference>
<reference evidence="1 2" key="1">
    <citation type="submission" date="2022-12" db="EMBL/GenBank/DDBJ databases">
        <title>Chromosome-scale assembly of the Ensete ventricosum genome.</title>
        <authorList>
            <person name="Dussert Y."/>
            <person name="Stocks J."/>
            <person name="Wendawek A."/>
            <person name="Woldeyes F."/>
            <person name="Nichols R.A."/>
            <person name="Borrell J.S."/>
        </authorList>
    </citation>
    <scope>NUCLEOTIDE SEQUENCE [LARGE SCALE GENOMIC DNA]</scope>
    <source>
        <strain evidence="2">cv. Maze</strain>
        <tissue evidence="1">Seeds</tissue>
    </source>
</reference>